<dbReference type="InterPro" id="IPR011009">
    <property type="entry name" value="Kinase-like_dom_sf"/>
</dbReference>
<sequence length="138" mass="15998">MKLGSGKFGNVYVARERRSHFVFALKVLHKKQLIKVDACLLSMGLNTNFDERSRFSPTCVILFNYFWDEKCVYLMLEMAPGGELYKMLTEKTRFSEARSAWYMRQMVLAIQYCHKKHVIHRDIKPENILIGGIASVGS</sequence>
<evidence type="ECO:0000259" key="11">
    <source>
        <dbReference type="PROSITE" id="PS50011"/>
    </source>
</evidence>
<dbReference type="GO" id="GO:0005524">
    <property type="term" value="F:ATP binding"/>
    <property type="evidence" value="ECO:0007669"/>
    <property type="project" value="UniProtKB-UniRule"/>
</dbReference>
<gene>
    <name evidence="12" type="ORF">FOZ60_015204</name>
</gene>
<dbReference type="PROSITE" id="PS00108">
    <property type="entry name" value="PROTEIN_KINASE_ST"/>
    <property type="match status" value="1"/>
</dbReference>
<feature type="binding site" evidence="7">
    <location>
        <begin position="126"/>
        <end position="127"/>
    </location>
    <ligand>
        <name>ATP</name>
        <dbReference type="ChEBI" id="CHEBI:30616"/>
    </ligand>
</feature>
<dbReference type="Pfam" id="PF00069">
    <property type="entry name" value="Pkinase"/>
    <property type="match status" value="1"/>
</dbReference>
<dbReference type="InterPro" id="IPR030616">
    <property type="entry name" value="Aur-like"/>
</dbReference>
<name>A0A7J6N693_PEROL</name>
<proteinExistence type="inferred from homology"/>
<dbReference type="GO" id="GO:0004674">
    <property type="term" value="F:protein serine/threonine kinase activity"/>
    <property type="evidence" value="ECO:0007669"/>
    <property type="project" value="UniProtKB-KW"/>
</dbReference>
<dbReference type="AlphaFoldDB" id="A0A7J6N693"/>
<dbReference type="PROSITE" id="PS50011">
    <property type="entry name" value="PROTEIN_KINASE_DOM"/>
    <property type="match status" value="1"/>
</dbReference>
<feature type="binding site" evidence="7">
    <location>
        <position position="7"/>
    </location>
    <ligand>
        <name>ATP</name>
        <dbReference type="ChEBI" id="CHEBI:30616"/>
    </ligand>
</feature>
<dbReference type="InterPro" id="IPR008271">
    <property type="entry name" value="Ser/Thr_kinase_AS"/>
</dbReference>
<feature type="active site" description="Proton acceptor" evidence="6">
    <location>
        <position position="122"/>
    </location>
</feature>
<comment type="similarity">
    <text evidence="10">Belongs to the protein kinase superfamily.</text>
</comment>
<evidence type="ECO:0000256" key="3">
    <source>
        <dbReference type="ARBA" id="ARBA00022741"/>
    </source>
</evidence>
<evidence type="ECO:0000256" key="6">
    <source>
        <dbReference type="PIRSR" id="PIRSR630616-1"/>
    </source>
</evidence>
<dbReference type="InterPro" id="IPR000719">
    <property type="entry name" value="Prot_kinase_dom"/>
</dbReference>
<dbReference type="SUPFAM" id="SSF56112">
    <property type="entry name" value="Protein kinase-like (PK-like)"/>
    <property type="match status" value="1"/>
</dbReference>
<evidence type="ECO:0000256" key="4">
    <source>
        <dbReference type="ARBA" id="ARBA00022777"/>
    </source>
</evidence>
<evidence type="ECO:0000256" key="9">
    <source>
        <dbReference type="PROSITE-ProRule" id="PRU10141"/>
    </source>
</evidence>
<feature type="binding site" evidence="7 9">
    <location>
        <position position="26"/>
    </location>
    <ligand>
        <name>ATP</name>
        <dbReference type="ChEBI" id="CHEBI:30616"/>
    </ligand>
</feature>
<feature type="cross-link" description="Glycyl lysine isopeptide (Lys-Gly) (interchain with G-Cter in SUMO2)" evidence="8">
    <location>
        <position position="124"/>
    </location>
</feature>
<dbReference type="Proteomes" id="UP000541610">
    <property type="component" value="Unassembled WGS sequence"/>
</dbReference>
<keyword evidence="2" id="KW-0808">Transferase</keyword>
<dbReference type="OrthoDB" id="345735at2759"/>
<accession>A0A7J6N693</accession>
<evidence type="ECO:0000256" key="5">
    <source>
        <dbReference type="ARBA" id="ARBA00022840"/>
    </source>
</evidence>
<comment type="caution">
    <text evidence="12">The sequence shown here is derived from an EMBL/GenBank/DDBJ whole genome shotgun (WGS) entry which is preliminary data.</text>
</comment>
<dbReference type="EMBL" id="JABANP010000750">
    <property type="protein sequence ID" value="KAF4679335.1"/>
    <property type="molecule type" value="Genomic_DNA"/>
</dbReference>
<dbReference type="PANTHER" id="PTHR24350">
    <property type="entry name" value="SERINE/THREONINE-PROTEIN KINASE IAL-RELATED"/>
    <property type="match status" value="1"/>
</dbReference>
<evidence type="ECO:0000313" key="12">
    <source>
        <dbReference type="EMBL" id="KAF4679335.1"/>
    </source>
</evidence>
<evidence type="ECO:0000313" key="13">
    <source>
        <dbReference type="Proteomes" id="UP000541610"/>
    </source>
</evidence>
<dbReference type="Gene3D" id="3.30.200.20">
    <property type="entry name" value="Phosphorylase Kinase, domain 1"/>
    <property type="match status" value="1"/>
</dbReference>
<keyword evidence="1 10" id="KW-0723">Serine/threonine-protein kinase</keyword>
<evidence type="ECO:0000256" key="7">
    <source>
        <dbReference type="PIRSR" id="PIRSR630616-2"/>
    </source>
</evidence>
<dbReference type="PROSITE" id="PS00107">
    <property type="entry name" value="PROTEIN_KINASE_ATP"/>
    <property type="match status" value="1"/>
</dbReference>
<reference evidence="12 13" key="1">
    <citation type="submission" date="2020-04" db="EMBL/GenBank/DDBJ databases">
        <title>Perkinsus olseni comparative genomics.</title>
        <authorList>
            <person name="Bogema D.R."/>
        </authorList>
    </citation>
    <scope>NUCLEOTIDE SEQUENCE [LARGE SCALE GENOMIC DNA]</scope>
    <source>
        <strain evidence="12">00978-12</strain>
    </source>
</reference>
<dbReference type="Gene3D" id="1.10.510.10">
    <property type="entry name" value="Transferase(Phosphotransferase) domain 1"/>
    <property type="match status" value="1"/>
</dbReference>
<keyword evidence="3 7" id="KW-0547">Nucleotide-binding</keyword>
<evidence type="ECO:0000256" key="10">
    <source>
        <dbReference type="RuleBase" id="RU000304"/>
    </source>
</evidence>
<organism evidence="12 13">
    <name type="scientific">Perkinsus olseni</name>
    <name type="common">Perkinsus atlanticus</name>
    <dbReference type="NCBI Taxonomy" id="32597"/>
    <lineage>
        <taxon>Eukaryota</taxon>
        <taxon>Sar</taxon>
        <taxon>Alveolata</taxon>
        <taxon>Perkinsozoa</taxon>
        <taxon>Perkinsea</taxon>
        <taxon>Perkinsida</taxon>
        <taxon>Perkinsidae</taxon>
        <taxon>Perkinsus</taxon>
    </lineage>
</organism>
<evidence type="ECO:0000256" key="1">
    <source>
        <dbReference type="ARBA" id="ARBA00022527"/>
    </source>
</evidence>
<feature type="binding site" evidence="7">
    <location>
        <begin position="77"/>
        <end position="79"/>
    </location>
    <ligand>
        <name>ATP</name>
        <dbReference type="ChEBI" id="CHEBI:30616"/>
    </ligand>
</feature>
<evidence type="ECO:0000256" key="8">
    <source>
        <dbReference type="PIRSR" id="PIRSR630616-3"/>
    </source>
</evidence>
<protein>
    <recommendedName>
        <fullName evidence="11">Protein kinase domain-containing protein</fullName>
    </recommendedName>
</protein>
<keyword evidence="4" id="KW-0418">Kinase</keyword>
<feature type="domain" description="Protein kinase" evidence="11">
    <location>
        <begin position="1"/>
        <end position="138"/>
    </location>
</feature>
<evidence type="ECO:0000256" key="2">
    <source>
        <dbReference type="ARBA" id="ARBA00022679"/>
    </source>
</evidence>
<dbReference type="InterPro" id="IPR017441">
    <property type="entry name" value="Protein_kinase_ATP_BS"/>
</dbReference>
<dbReference type="SMART" id="SM00220">
    <property type="entry name" value="S_TKc"/>
    <property type="match status" value="1"/>
</dbReference>
<keyword evidence="5 7" id="KW-0067">ATP-binding</keyword>